<dbReference type="Pfam" id="PF19077">
    <property type="entry name" value="Big_13"/>
    <property type="match status" value="1"/>
</dbReference>
<dbReference type="InterPro" id="IPR006530">
    <property type="entry name" value="YD"/>
</dbReference>
<dbReference type="OrthoDB" id="291501at2"/>
<dbReference type="EMBL" id="NIDE01000018">
    <property type="protein sequence ID" value="OWK35320.1"/>
    <property type="molecule type" value="Genomic_DNA"/>
</dbReference>
<dbReference type="PANTHER" id="PTHR32305">
    <property type="match status" value="1"/>
</dbReference>
<comment type="caution">
    <text evidence="4">The sequence shown here is derived from an EMBL/GenBank/DDBJ whole genome shotgun (WGS) entry which is preliminary data.</text>
</comment>
<dbReference type="Pfam" id="PF05593">
    <property type="entry name" value="RHS_repeat"/>
    <property type="match status" value="5"/>
</dbReference>
<gene>
    <name evidence="4" type="ORF">FRUB_09481</name>
</gene>
<dbReference type="InterPro" id="IPR044016">
    <property type="entry name" value="Big_13"/>
</dbReference>
<proteinExistence type="predicted"/>
<keyword evidence="5" id="KW-1185">Reference proteome</keyword>
<accession>A0A225D138</accession>
<organism evidence="4 5">
    <name type="scientific">Fimbriiglobus ruber</name>
    <dbReference type="NCBI Taxonomy" id="1908690"/>
    <lineage>
        <taxon>Bacteria</taxon>
        <taxon>Pseudomonadati</taxon>
        <taxon>Planctomycetota</taxon>
        <taxon>Planctomycetia</taxon>
        <taxon>Gemmatales</taxon>
        <taxon>Gemmataceae</taxon>
        <taxon>Fimbriiglobus</taxon>
    </lineage>
</organism>
<feature type="region of interest" description="Disordered" evidence="2">
    <location>
        <begin position="1379"/>
        <end position="1457"/>
    </location>
</feature>
<reference evidence="5" key="1">
    <citation type="submission" date="2017-06" db="EMBL/GenBank/DDBJ databases">
        <title>Genome analysis of Fimbriiglobus ruber SP5, the first member of the order Planctomycetales with confirmed chitinolytic capability.</title>
        <authorList>
            <person name="Ravin N.V."/>
            <person name="Rakitin A.L."/>
            <person name="Ivanova A.A."/>
            <person name="Beletsky A.V."/>
            <person name="Kulichevskaya I.S."/>
            <person name="Mardanov A.V."/>
            <person name="Dedysh S.N."/>
        </authorList>
    </citation>
    <scope>NUCLEOTIDE SEQUENCE [LARGE SCALE GENOMIC DNA]</scope>
    <source>
        <strain evidence="5">SP5</strain>
    </source>
</reference>
<dbReference type="Gene3D" id="2.130.10.130">
    <property type="entry name" value="Integrin alpha, N-terminal"/>
    <property type="match status" value="1"/>
</dbReference>
<dbReference type="NCBIfam" id="TIGR01643">
    <property type="entry name" value="YD_repeat_2x"/>
    <property type="match status" value="8"/>
</dbReference>
<dbReference type="InterPro" id="IPR050708">
    <property type="entry name" value="T6SS_VgrG/RHS"/>
</dbReference>
<dbReference type="Gene3D" id="2.180.10.10">
    <property type="entry name" value="RHS repeat-associated core"/>
    <property type="match status" value="2"/>
</dbReference>
<dbReference type="InterPro" id="IPR013517">
    <property type="entry name" value="FG-GAP"/>
</dbReference>
<evidence type="ECO:0000256" key="2">
    <source>
        <dbReference type="SAM" id="MobiDB-lite"/>
    </source>
</evidence>
<dbReference type="Proteomes" id="UP000214646">
    <property type="component" value="Unassembled WGS sequence"/>
</dbReference>
<evidence type="ECO:0000259" key="3">
    <source>
        <dbReference type="Pfam" id="PF19077"/>
    </source>
</evidence>
<sequence>MPASPSQSHAPRGPRPGRRWYRFDLFAALDRLRTFYHRLTRTGIDALVRPVKARPELTALETRMMPARPLPDPIIVTGSGVGASPTVNVYNAATGALNYQVTPYAATFTGGVRVASADFNLDGNPDVVVAPGPGGGPEIRILDGQTGEQIAGPLGNYWAFDPSFTGGVSVAVADVTGKGYPDVIVAAGSGGGPRVRVFDGRTGAVIDDFFAYDPSFRGGISVAAADFAGLGRAQIAVGAGPGEGPVVKVYDALTQTTIAGPLGTFFAFDPASRSGVTVGADATAGDVNGDGVPDLAVGSGPGVPAEVKVFSGADGSVLWDLSPFGSSFTGGVTAALAYVDDDADADVVVGSGPGIAGEVKVFSGATGLQLADPLGDYVPYGTGATGGLFVAAANDPDSMTVDVTLAPQIASVGTPVEALVTVTSSGAIPTLDWTVYWGDGTTTTDSETVGGATTATFTEYHTYTAAGTYIVEADVSSVSTFSLGGGFTGTFIHGFGSGTATETINQAPTITGFTPDTGYSSTDGITDATTLTIFGTAGDDSGVSLYDGTTAIGSTTASSGGLWTITYGTLADGVHPFVAAVTVTGTVAYDAADRSAAYPVTVDTTPPVVAIRAPSETYDTAPPITVTAVDPLPGGFPPTATVTLDIDGSAAAAAALVDGTATFTGYGSLTVGDTYTLQAQVTDAAGNVGTSPSASVTVNPWTTDASPVDLVSPVESTPPSQPAAGGNVAATVPLVGGLGMPAVAGQAPALAYNSSGVQLQPPIQVSFQSPNDLSAPSDVIGTLTWDGTAEPATTFPGTGLRPGADWTFGFVPPSSATGRHTYSVSLFIDYGSPSLDVTTSVPGSTFVVDQTGSPFGAGWTLSTTDQLVAVAAAGSLPAGEMLVEGTGGWEFFAVDGSGYDSPPGDPGTLAAVAGGFTYTSITGEVWAFNSSGQMTSWTAADGGSLVTFGYDGSSRLSTMAAPDGGVSTFSYDGGGLIDAIASPGGRVTTLTHSGTNLTGVTDPAGGTATLAYDGSHHLLTIADGVELTTYTYSNGMAATVQTAGGTTTVAPALGAGRAGATNGAPTGSVTDPTGAATQTAFNALGEPVDQVDPTGGESTVTRDSNGYILTQVDADGNTTTYTRDAAGFPLTMTDPLGGVTTYTYQVAYHALTSETDPLGHTTTYTYTAAGDLQTVTDPLGDVTTYTWAAGLVQTTTDPLGRVVTDVYDAARHLIGQLSGGIPTGTAVYDADGYPASTVDALGDTTTVVNDADGRPVTTTTPDGATTTVVYDVSGLALSSKAPDGVTTSYAYNTAGLVTASIVGFGSGLAQTTTTVYDAADRPVASIDPLGNITTTTYDAAGRVLAVTDPLGDVSTTSYDPAGNVTATEDPLGRVTRTAYDADNRPVTVTDPLGDTTTATYDAAGTRSPLPTPGGTRRRPCTTPTTGPSPPSTRSGTRRPRRTTRPGRRSPSPTPAGA</sequence>
<dbReference type="InterPro" id="IPR028994">
    <property type="entry name" value="Integrin_alpha_N"/>
</dbReference>
<dbReference type="Gene3D" id="2.60.40.10">
    <property type="entry name" value="Immunoglobulins"/>
    <property type="match status" value="2"/>
</dbReference>
<dbReference type="Pfam" id="PF13517">
    <property type="entry name" value="FG-GAP_3"/>
    <property type="match status" value="1"/>
</dbReference>
<dbReference type="RefSeq" id="WP_088259919.1">
    <property type="nucleotide sequence ID" value="NZ_NIDE01000018.1"/>
</dbReference>
<keyword evidence="1" id="KW-0732">Signal</keyword>
<feature type="compositionally biased region" description="Low complexity" evidence="2">
    <location>
        <begin position="1393"/>
        <end position="1425"/>
    </location>
</feature>
<dbReference type="InterPro" id="IPR031325">
    <property type="entry name" value="RHS_repeat"/>
</dbReference>
<protein>
    <submittedName>
        <fullName evidence="4">Alkaline phosphatase</fullName>
    </submittedName>
</protein>
<evidence type="ECO:0000313" key="4">
    <source>
        <dbReference type="EMBL" id="OWK35320.1"/>
    </source>
</evidence>
<name>A0A225D138_9BACT</name>
<dbReference type="InterPro" id="IPR013783">
    <property type="entry name" value="Ig-like_fold"/>
</dbReference>
<dbReference type="PANTHER" id="PTHR32305:SF15">
    <property type="entry name" value="PROTEIN RHSA-RELATED"/>
    <property type="match status" value="1"/>
</dbReference>
<dbReference type="SUPFAM" id="SSF69318">
    <property type="entry name" value="Integrin alpha N-terminal domain"/>
    <property type="match status" value="1"/>
</dbReference>
<evidence type="ECO:0000313" key="5">
    <source>
        <dbReference type="Proteomes" id="UP000214646"/>
    </source>
</evidence>
<feature type="domain" description="Bacterial Ig-like" evidence="3">
    <location>
        <begin position="513"/>
        <end position="604"/>
    </location>
</feature>
<evidence type="ECO:0000256" key="1">
    <source>
        <dbReference type="ARBA" id="ARBA00022729"/>
    </source>
</evidence>
<feature type="compositionally biased region" description="Basic residues" evidence="2">
    <location>
        <begin position="1435"/>
        <end position="1447"/>
    </location>
</feature>